<dbReference type="KEGG" id="psym:J1N51_13220"/>
<proteinExistence type="predicted"/>
<evidence type="ECO:0000313" key="3">
    <source>
        <dbReference type="Proteomes" id="UP000682739"/>
    </source>
</evidence>
<reference evidence="2" key="1">
    <citation type="submission" date="2021-03" db="EMBL/GenBank/DDBJ databases">
        <title>Description of Psychrosphaera ytuae sp. nov. isolated from deep sea sediment of South China Sea.</title>
        <authorList>
            <person name="Zhang J."/>
            <person name="Xu X.-D."/>
        </authorList>
    </citation>
    <scope>NUCLEOTIDE SEQUENCE</scope>
    <source>
        <strain evidence="2">MTZ26</strain>
    </source>
</reference>
<keyword evidence="3" id="KW-1185">Reference proteome</keyword>
<dbReference type="Proteomes" id="UP000682739">
    <property type="component" value="Chromosome"/>
</dbReference>
<accession>A0A975DB30</accession>
<evidence type="ECO:0000313" key="2">
    <source>
        <dbReference type="EMBL" id="QTH63664.1"/>
    </source>
</evidence>
<protein>
    <submittedName>
        <fullName evidence="2">Uncharacterized protein</fullName>
    </submittedName>
</protein>
<evidence type="ECO:0000256" key="1">
    <source>
        <dbReference type="SAM" id="Phobius"/>
    </source>
</evidence>
<keyword evidence="1" id="KW-0812">Transmembrane</keyword>
<name>A0A975DB30_9GAMM</name>
<dbReference type="AlphaFoldDB" id="A0A975DB30"/>
<dbReference type="RefSeq" id="WP_208831719.1">
    <property type="nucleotide sequence ID" value="NZ_CP072110.1"/>
</dbReference>
<gene>
    <name evidence="2" type="ORF">J1N51_13220</name>
</gene>
<keyword evidence="1" id="KW-0472">Membrane</keyword>
<organism evidence="2 3">
    <name type="scientific">Psychrosphaera ytuae</name>
    <dbReference type="NCBI Taxonomy" id="2820710"/>
    <lineage>
        <taxon>Bacteria</taxon>
        <taxon>Pseudomonadati</taxon>
        <taxon>Pseudomonadota</taxon>
        <taxon>Gammaproteobacteria</taxon>
        <taxon>Alteromonadales</taxon>
        <taxon>Pseudoalteromonadaceae</taxon>
        <taxon>Psychrosphaera</taxon>
    </lineage>
</organism>
<keyword evidence="1" id="KW-1133">Transmembrane helix</keyword>
<feature type="transmembrane region" description="Helical" evidence="1">
    <location>
        <begin position="34"/>
        <end position="55"/>
    </location>
</feature>
<dbReference type="EMBL" id="CP072110">
    <property type="protein sequence ID" value="QTH63664.1"/>
    <property type="molecule type" value="Genomic_DNA"/>
</dbReference>
<sequence>MMMIFYLGTGALIAGVLSLFIEKDDQSKPTPIQKYVTACLLTVVLWPIVLVLAAASSKAFRQGQKLVLTKSDLVNRVDAPLNQAQYSSFSKGSYFSKSPDDHQIWTFRTHNRRRAINTMIVEGYAIVDNNNDIVDYVVLDEYPEQLSVLH</sequence>